<dbReference type="OrthoDB" id="1438492at2"/>
<keyword evidence="1" id="KW-0472">Membrane</keyword>
<feature type="transmembrane region" description="Helical" evidence="1">
    <location>
        <begin position="6"/>
        <end position="28"/>
    </location>
</feature>
<comment type="caution">
    <text evidence="2">The sequence shown here is derived from an EMBL/GenBank/DDBJ whole genome shotgun (WGS) entry which is preliminary data.</text>
</comment>
<keyword evidence="1" id="KW-1133">Transmembrane helix</keyword>
<sequence>MNQVTYIIYVLLSILIVIKVGNECYSNGKIYILNYFPKDVNFGNGINKLLRIAYYLLNIGLVIWSLNSMKEITASIGVIKEITNRLSYVFLIVGSLHFINIYTVYLIHKHLKKK</sequence>
<feature type="transmembrane region" description="Helical" evidence="1">
    <location>
        <begin position="86"/>
        <end position="107"/>
    </location>
</feature>
<reference evidence="2 3" key="1">
    <citation type="submission" date="2019-09" db="EMBL/GenBank/DDBJ databases">
        <authorList>
            <person name="Cao W.R."/>
        </authorList>
    </citation>
    <scope>NUCLEOTIDE SEQUENCE [LARGE SCALE GENOMIC DNA]</scope>
    <source>
        <strain evidence="3">a4</strain>
    </source>
</reference>
<dbReference type="EMBL" id="WAAU01000024">
    <property type="protein sequence ID" value="KAB1155351.1"/>
    <property type="molecule type" value="Genomic_DNA"/>
</dbReference>
<name>A0A7J5ACR6_9FLAO</name>
<evidence type="ECO:0000313" key="3">
    <source>
        <dbReference type="Proteomes" id="UP000467305"/>
    </source>
</evidence>
<gene>
    <name evidence="2" type="ORF">F7018_12825</name>
</gene>
<evidence type="ECO:0000256" key="1">
    <source>
        <dbReference type="SAM" id="Phobius"/>
    </source>
</evidence>
<proteinExistence type="predicted"/>
<evidence type="ECO:0000313" key="2">
    <source>
        <dbReference type="EMBL" id="KAB1155351.1"/>
    </source>
</evidence>
<evidence type="ECO:0008006" key="4">
    <source>
        <dbReference type="Google" id="ProtNLM"/>
    </source>
</evidence>
<feature type="transmembrane region" description="Helical" evidence="1">
    <location>
        <begin position="49"/>
        <end position="66"/>
    </location>
</feature>
<dbReference type="AlphaFoldDB" id="A0A7J5ACR6"/>
<organism evidence="2 3">
    <name type="scientific">Tenacibaculum aiptasiae</name>
    <dbReference type="NCBI Taxonomy" id="426481"/>
    <lineage>
        <taxon>Bacteria</taxon>
        <taxon>Pseudomonadati</taxon>
        <taxon>Bacteroidota</taxon>
        <taxon>Flavobacteriia</taxon>
        <taxon>Flavobacteriales</taxon>
        <taxon>Flavobacteriaceae</taxon>
        <taxon>Tenacibaculum</taxon>
    </lineage>
</organism>
<keyword evidence="3" id="KW-1185">Reference proteome</keyword>
<dbReference type="RefSeq" id="WP_150900460.1">
    <property type="nucleotide sequence ID" value="NZ_WAAU01000024.1"/>
</dbReference>
<protein>
    <recommendedName>
        <fullName evidence="4">DUF3784 domain-containing protein</fullName>
    </recommendedName>
</protein>
<dbReference type="Proteomes" id="UP000467305">
    <property type="component" value="Unassembled WGS sequence"/>
</dbReference>
<keyword evidence="1" id="KW-0812">Transmembrane</keyword>
<accession>A0A7J5ACR6</accession>